<dbReference type="EMBL" id="JUFZ01000158">
    <property type="protein sequence ID" value="KIC05768.1"/>
    <property type="molecule type" value="Genomic_DNA"/>
</dbReference>
<evidence type="ECO:0000256" key="2">
    <source>
        <dbReference type="ARBA" id="ARBA00007441"/>
    </source>
</evidence>
<evidence type="ECO:0000256" key="4">
    <source>
        <dbReference type="ARBA" id="ARBA00022576"/>
    </source>
</evidence>
<evidence type="ECO:0000256" key="6">
    <source>
        <dbReference type="ARBA" id="ARBA00022898"/>
    </source>
</evidence>
<name>A0A0C1EAD6_9NEIS</name>
<dbReference type="SUPFAM" id="SSF53383">
    <property type="entry name" value="PLP-dependent transferases"/>
    <property type="match status" value="1"/>
</dbReference>
<accession>A0A0C1EAD6</accession>
<dbReference type="FunFam" id="3.40.640.10:FF:000015">
    <property type="entry name" value="Aspartate aminotransferase"/>
    <property type="match status" value="1"/>
</dbReference>
<dbReference type="InterPro" id="IPR000796">
    <property type="entry name" value="Asp_trans"/>
</dbReference>
<proteinExistence type="inferred from homology"/>
<dbReference type="InterPro" id="IPR004838">
    <property type="entry name" value="NHTrfase_class1_PyrdxlP-BS"/>
</dbReference>
<comment type="cofactor">
    <cofactor evidence="1 7">
        <name>pyridoxal 5'-phosphate</name>
        <dbReference type="ChEBI" id="CHEBI:597326"/>
    </cofactor>
</comment>
<dbReference type="GO" id="GO:0005829">
    <property type="term" value="C:cytosol"/>
    <property type="evidence" value="ECO:0007669"/>
    <property type="project" value="TreeGrafter"/>
</dbReference>
<dbReference type="InterPro" id="IPR015424">
    <property type="entry name" value="PyrdxlP-dep_Trfase"/>
</dbReference>
<keyword evidence="4 7" id="KW-0032">Aminotransferase</keyword>
<dbReference type="InterPro" id="IPR004839">
    <property type="entry name" value="Aminotransferase_I/II_large"/>
</dbReference>
<reference evidence="9 10" key="1">
    <citation type="submission" date="2014-12" db="EMBL/GenBank/DDBJ databases">
        <title>Genome sequence of Morococcus cerebrosus.</title>
        <authorList>
            <person name="Shin S.-K."/>
            <person name="Yi H."/>
        </authorList>
    </citation>
    <scope>NUCLEOTIDE SEQUENCE [LARGE SCALE GENOMIC DNA]</scope>
    <source>
        <strain evidence="9 10">CIP 81.93</strain>
    </source>
</reference>
<dbReference type="PANTHER" id="PTHR11879:SF37">
    <property type="entry name" value="AROMATIC-AMINO-ACID AMINOTRANSFERASE"/>
    <property type="match status" value="1"/>
</dbReference>
<comment type="subunit">
    <text evidence="3">Homodimer.</text>
</comment>
<dbReference type="AlphaFoldDB" id="A0A0C1EAD6"/>
<dbReference type="PRINTS" id="PR00799">
    <property type="entry name" value="TRANSAMINASE"/>
</dbReference>
<evidence type="ECO:0000313" key="10">
    <source>
        <dbReference type="Proteomes" id="UP000031390"/>
    </source>
</evidence>
<evidence type="ECO:0000256" key="7">
    <source>
        <dbReference type="RuleBase" id="RU000481"/>
    </source>
</evidence>
<dbReference type="Gene3D" id="3.40.640.10">
    <property type="entry name" value="Type I PLP-dependent aspartate aminotransferase-like (Major domain)"/>
    <property type="match status" value="1"/>
</dbReference>
<evidence type="ECO:0000256" key="1">
    <source>
        <dbReference type="ARBA" id="ARBA00001933"/>
    </source>
</evidence>
<evidence type="ECO:0000256" key="3">
    <source>
        <dbReference type="ARBA" id="ARBA00011738"/>
    </source>
</evidence>
<dbReference type="Proteomes" id="UP000031390">
    <property type="component" value="Unassembled WGS sequence"/>
</dbReference>
<evidence type="ECO:0000313" key="9">
    <source>
        <dbReference type="EMBL" id="KIC05768.1"/>
    </source>
</evidence>
<dbReference type="Gene3D" id="3.90.1150.10">
    <property type="entry name" value="Aspartate Aminotransferase, domain 1"/>
    <property type="match status" value="1"/>
</dbReference>
<dbReference type="NCBIfam" id="NF006719">
    <property type="entry name" value="PRK09257.1"/>
    <property type="match status" value="1"/>
</dbReference>
<organism evidence="9 10">
    <name type="scientific">Morococcus cerebrosus</name>
    <dbReference type="NCBI Taxonomy" id="1056807"/>
    <lineage>
        <taxon>Bacteria</taxon>
        <taxon>Pseudomonadati</taxon>
        <taxon>Pseudomonadota</taxon>
        <taxon>Betaproteobacteria</taxon>
        <taxon>Neisseriales</taxon>
        <taxon>Neisseriaceae</taxon>
        <taxon>Morococcus</taxon>
    </lineage>
</organism>
<comment type="similarity">
    <text evidence="2 7">Belongs to the class-I pyridoxal-phosphate-dependent aminotransferase family.</text>
</comment>
<evidence type="ECO:0000259" key="8">
    <source>
        <dbReference type="Pfam" id="PF00155"/>
    </source>
</evidence>
<keyword evidence="6" id="KW-0663">Pyridoxal phosphate</keyword>
<dbReference type="GO" id="GO:0033585">
    <property type="term" value="P:L-phenylalanine biosynthetic process from chorismate via phenylpyruvate"/>
    <property type="evidence" value="ECO:0007669"/>
    <property type="project" value="TreeGrafter"/>
</dbReference>
<dbReference type="EC" id="2.6.1.-" evidence="7"/>
<dbReference type="PROSITE" id="PS00105">
    <property type="entry name" value="AA_TRANSFER_CLASS_1"/>
    <property type="match status" value="1"/>
</dbReference>
<dbReference type="InterPro" id="IPR015421">
    <property type="entry name" value="PyrdxlP-dep_Trfase_major"/>
</dbReference>
<dbReference type="Pfam" id="PF00155">
    <property type="entry name" value="Aminotran_1_2"/>
    <property type="match status" value="1"/>
</dbReference>
<keyword evidence="5 7" id="KW-0808">Transferase</keyword>
<dbReference type="GO" id="GO:0030170">
    <property type="term" value="F:pyridoxal phosphate binding"/>
    <property type="evidence" value="ECO:0007669"/>
    <property type="project" value="InterPro"/>
</dbReference>
<comment type="caution">
    <text evidence="9">The sequence shown here is derived from an EMBL/GenBank/DDBJ whole genome shotgun (WGS) entry which is preliminary data.</text>
</comment>
<dbReference type="PANTHER" id="PTHR11879">
    <property type="entry name" value="ASPARTATE AMINOTRANSFERASE"/>
    <property type="match status" value="1"/>
</dbReference>
<dbReference type="CDD" id="cd00609">
    <property type="entry name" value="AAT_like"/>
    <property type="match status" value="1"/>
</dbReference>
<feature type="domain" description="Aminotransferase class I/classII large" evidence="8">
    <location>
        <begin position="74"/>
        <end position="439"/>
    </location>
</feature>
<dbReference type="InterPro" id="IPR015422">
    <property type="entry name" value="PyrdxlP-dep_Trfase_small"/>
</dbReference>
<dbReference type="PATRIC" id="fig|1056807.3.peg.2660"/>
<sequence>MESCTSNANPPSSENIMQLSDDPVLQILPFNAKIRFPVLIRLTKETAMYRHVEYYPGDPILSLVETFKNDPRPEKVNLSIGIYFDDEGKMPVLESVNRAETARAATPAPSPYLPMEGLNTYRSAVQHLLFGKDNPALAQGRIVTVQTLGGSGALKVGADFLHRWFPAARAYVSDPTWDNHRGIFEGAGFEVGTYPYYDPATVGVKFDEMTAFFNTLPEHSVLILHPCCHNPTGVDMSEQQWDEVLQIIKTRKLIPFMDIAYQGFGGDLDSDAYAIRKAVEMELPLFVSNSFSKNLSLYGERVGGLSVVCPNKEEAELVFGQLKFTVRRIYSSPPAHGAYIAADVMNNPELYALWQNEVYVMRDRIRAMRQKLYDVLTVQIPDRDFTYFIKQRGMFSYTGLSVEQVRRLRDEFAVYLLDSGRMCVAGLNASNIAYVADAFAEVLK</sequence>
<gene>
    <name evidence="9" type="ORF">MCC93_27780</name>
</gene>
<dbReference type="FunFam" id="3.90.1150.10:FF:000001">
    <property type="entry name" value="Aspartate aminotransferase"/>
    <property type="match status" value="1"/>
</dbReference>
<dbReference type="GO" id="GO:0004838">
    <property type="term" value="F:L-tyrosine-2-oxoglutarate transaminase activity"/>
    <property type="evidence" value="ECO:0007669"/>
    <property type="project" value="TreeGrafter"/>
</dbReference>
<dbReference type="GO" id="GO:0042802">
    <property type="term" value="F:identical protein binding"/>
    <property type="evidence" value="ECO:0007669"/>
    <property type="project" value="TreeGrafter"/>
</dbReference>
<evidence type="ECO:0000256" key="5">
    <source>
        <dbReference type="ARBA" id="ARBA00022679"/>
    </source>
</evidence>
<protein>
    <recommendedName>
        <fullName evidence="7">Aminotransferase</fullName>
        <ecNumber evidence="7">2.6.1.-</ecNumber>
    </recommendedName>
</protein>